<keyword evidence="3" id="KW-1185">Reference proteome</keyword>
<accession>A0A7T8QUH4</accession>
<protein>
    <submittedName>
        <fullName evidence="2">Uncharacterized protein</fullName>
    </submittedName>
</protein>
<dbReference type="AlphaFoldDB" id="A0A7T8QUH4"/>
<proteinExistence type="predicted"/>
<dbReference type="OrthoDB" id="10605898at2759"/>
<evidence type="ECO:0000313" key="3">
    <source>
        <dbReference type="Proteomes" id="UP000595437"/>
    </source>
</evidence>
<dbReference type="Proteomes" id="UP000595437">
    <property type="component" value="Chromosome 5"/>
</dbReference>
<dbReference type="EMBL" id="CP045894">
    <property type="protein sequence ID" value="QQP55521.1"/>
    <property type="molecule type" value="Genomic_DNA"/>
</dbReference>
<feature type="region of interest" description="Disordered" evidence="1">
    <location>
        <begin position="57"/>
        <end position="81"/>
    </location>
</feature>
<reference evidence="3" key="1">
    <citation type="submission" date="2021-01" db="EMBL/GenBank/DDBJ databases">
        <title>Caligus Genome Assembly.</title>
        <authorList>
            <person name="Gallardo-Escarate C."/>
        </authorList>
    </citation>
    <scope>NUCLEOTIDE SEQUENCE [LARGE SCALE GENOMIC DNA]</scope>
</reference>
<evidence type="ECO:0000313" key="2">
    <source>
        <dbReference type="EMBL" id="QQP55521.1"/>
    </source>
</evidence>
<sequence>MAKTLPSLKLAELKDACVRMEIVEIVEELDGKRKAEVAGLIKDYLVACGSDPHTLVFARDPGEGGSQKQATQRGHNSTSAI</sequence>
<organism evidence="2 3">
    <name type="scientific">Caligus rogercresseyi</name>
    <name type="common">Sea louse</name>
    <dbReference type="NCBI Taxonomy" id="217165"/>
    <lineage>
        <taxon>Eukaryota</taxon>
        <taxon>Metazoa</taxon>
        <taxon>Ecdysozoa</taxon>
        <taxon>Arthropoda</taxon>
        <taxon>Crustacea</taxon>
        <taxon>Multicrustacea</taxon>
        <taxon>Hexanauplia</taxon>
        <taxon>Copepoda</taxon>
        <taxon>Siphonostomatoida</taxon>
        <taxon>Caligidae</taxon>
        <taxon>Caligus</taxon>
    </lineage>
</organism>
<feature type="compositionally biased region" description="Polar residues" evidence="1">
    <location>
        <begin position="66"/>
        <end position="81"/>
    </location>
</feature>
<gene>
    <name evidence="2" type="ORF">FKW44_008733</name>
</gene>
<evidence type="ECO:0000256" key="1">
    <source>
        <dbReference type="SAM" id="MobiDB-lite"/>
    </source>
</evidence>
<name>A0A7T8QUH4_CALRO</name>